<dbReference type="Proteomes" id="UP000192927">
    <property type="component" value="Unassembled WGS sequence"/>
</dbReference>
<keyword evidence="2" id="KW-1185">Reference proteome</keyword>
<dbReference type="InterPro" id="IPR036188">
    <property type="entry name" value="FAD/NAD-bd_sf"/>
</dbReference>
<dbReference type="SUPFAM" id="SSF51905">
    <property type="entry name" value="FAD/NAD(P)-binding domain"/>
    <property type="match status" value="1"/>
</dbReference>
<dbReference type="Gene3D" id="3.50.50.60">
    <property type="entry name" value="FAD/NAD(P)-binding domain"/>
    <property type="match status" value="1"/>
</dbReference>
<sequence length="57" mass="6116">MAERAESLGVTILRDHAVTAITAQDDHGVTVKAGKGKTFRGRWLATPRIVSLNLQAS</sequence>
<dbReference type="EMBL" id="FWEW01002837">
    <property type="protein sequence ID" value="SLM38774.1"/>
    <property type="molecule type" value="Genomic_DNA"/>
</dbReference>
<protein>
    <submittedName>
        <fullName evidence="1">Pentachlorophenol 4</fullName>
    </submittedName>
</protein>
<evidence type="ECO:0000313" key="1">
    <source>
        <dbReference type="EMBL" id="SLM38774.1"/>
    </source>
</evidence>
<reference evidence="2" key="1">
    <citation type="submission" date="2017-03" db="EMBL/GenBank/DDBJ databases">
        <authorList>
            <person name="Sharma R."/>
            <person name="Thines M."/>
        </authorList>
    </citation>
    <scope>NUCLEOTIDE SEQUENCE [LARGE SCALE GENOMIC DNA]</scope>
</reference>
<dbReference type="AlphaFoldDB" id="A0A1W5D6L5"/>
<proteinExistence type="predicted"/>
<organism evidence="1 2">
    <name type="scientific">Lasallia pustulata</name>
    <dbReference type="NCBI Taxonomy" id="136370"/>
    <lineage>
        <taxon>Eukaryota</taxon>
        <taxon>Fungi</taxon>
        <taxon>Dikarya</taxon>
        <taxon>Ascomycota</taxon>
        <taxon>Pezizomycotina</taxon>
        <taxon>Lecanoromycetes</taxon>
        <taxon>OSLEUM clade</taxon>
        <taxon>Umbilicariomycetidae</taxon>
        <taxon>Umbilicariales</taxon>
        <taxon>Umbilicariaceae</taxon>
        <taxon>Lasallia</taxon>
    </lineage>
</organism>
<evidence type="ECO:0000313" key="2">
    <source>
        <dbReference type="Proteomes" id="UP000192927"/>
    </source>
</evidence>
<name>A0A1W5D6L5_9LECA</name>
<accession>A0A1W5D6L5</accession>